<evidence type="ECO:0000313" key="4">
    <source>
        <dbReference type="Proteomes" id="UP000321944"/>
    </source>
</evidence>
<dbReference type="InterPro" id="IPR036388">
    <property type="entry name" value="WH-like_DNA-bd_sf"/>
</dbReference>
<evidence type="ECO:0000259" key="2">
    <source>
        <dbReference type="Pfam" id="PF09524"/>
    </source>
</evidence>
<feature type="compositionally biased region" description="Basic and acidic residues" evidence="1">
    <location>
        <begin position="258"/>
        <end position="281"/>
    </location>
</feature>
<dbReference type="RefSeq" id="WP_197735148.1">
    <property type="nucleotide sequence ID" value="NZ_AP019841.1"/>
</dbReference>
<feature type="region of interest" description="Disordered" evidence="1">
    <location>
        <begin position="104"/>
        <end position="149"/>
    </location>
</feature>
<feature type="compositionally biased region" description="Low complexity" evidence="1">
    <location>
        <begin position="138"/>
        <end position="149"/>
    </location>
</feature>
<sequence length="281" mass="33149">MRFSTYLNNAKCMEWQIKATQGILFSLLYEAPAWAKEEIIENKTYYFVSRNLILDELPMFFEKSDTVYRNLKALQEKGLIEYIKQGKKDLIRITAKGKTWNEFKENNSEKNPSFEENSEKNPNNLGKKSEKESKNSEKNPTNNNTIYNYNNTNILNNIYSSVIDYLNRKTERTGKEKYSSTSPKTQKLIKARLREKYELEDFKTVIDKKCKEWLGTDMEKYLRPETLFGNKFESYLKQKTGGNNNGNTRNKRSYTGNAEKKGFDKHNDYKPDYSKGFDDWN</sequence>
<dbReference type="InterPro" id="IPR011741">
    <property type="entry name" value="Phg_2220_C"/>
</dbReference>
<dbReference type="Proteomes" id="UP000321944">
    <property type="component" value="Chromosome"/>
</dbReference>
<reference evidence="3 4" key="1">
    <citation type="submission" date="2019-07" db="EMBL/GenBank/DDBJ databases">
        <title>Complete Genome Sequence of Leptotrichia wadei Strain JMUB3936.</title>
        <authorList>
            <person name="Watanabe S."/>
            <person name="Cui L."/>
        </authorList>
    </citation>
    <scope>NUCLEOTIDE SEQUENCE [LARGE SCALE GENOMIC DNA]</scope>
    <source>
        <strain evidence="3 4">JMUB3936</strain>
    </source>
</reference>
<dbReference type="AlphaFoldDB" id="A0A510KTP1"/>
<dbReference type="InterPro" id="IPR036390">
    <property type="entry name" value="WH_DNA-bd_sf"/>
</dbReference>
<dbReference type="Gene3D" id="1.10.10.10">
    <property type="entry name" value="Winged helix-like DNA-binding domain superfamily/Winged helix DNA-binding domain"/>
    <property type="match status" value="1"/>
</dbReference>
<organism evidence="3 4">
    <name type="scientific">Leptotrichia wadei</name>
    <dbReference type="NCBI Taxonomy" id="157687"/>
    <lineage>
        <taxon>Bacteria</taxon>
        <taxon>Fusobacteriati</taxon>
        <taxon>Fusobacteriota</taxon>
        <taxon>Fusobacteriia</taxon>
        <taxon>Fusobacteriales</taxon>
        <taxon>Leptotrichiaceae</taxon>
        <taxon>Leptotrichia</taxon>
    </lineage>
</organism>
<proteinExistence type="predicted"/>
<evidence type="ECO:0000256" key="1">
    <source>
        <dbReference type="SAM" id="MobiDB-lite"/>
    </source>
</evidence>
<feature type="compositionally biased region" description="Basic and acidic residues" evidence="1">
    <location>
        <begin position="127"/>
        <end position="137"/>
    </location>
</feature>
<dbReference type="SUPFAM" id="SSF46785">
    <property type="entry name" value="Winged helix' DNA-binding domain"/>
    <property type="match status" value="1"/>
</dbReference>
<feature type="region of interest" description="Disordered" evidence="1">
    <location>
        <begin position="237"/>
        <end position="281"/>
    </location>
</feature>
<gene>
    <name evidence="3" type="ORF">JMUB3936_1353</name>
</gene>
<name>A0A510KTP1_9FUSO</name>
<accession>A0A510KTP1</accession>
<dbReference type="EMBL" id="AP019841">
    <property type="protein sequence ID" value="BBM55069.1"/>
    <property type="molecule type" value="Genomic_DNA"/>
</dbReference>
<dbReference type="Pfam" id="PF09524">
    <property type="entry name" value="Phg_2220_C"/>
    <property type="match status" value="1"/>
</dbReference>
<evidence type="ECO:0000313" key="3">
    <source>
        <dbReference type="EMBL" id="BBM55069.1"/>
    </source>
</evidence>
<dbReference type="NCBIfam" id="TIGR02220">
    <property type="entry name" value="phg_TIGR02220"/>
    <property type="match status" value="1"/>
</dbReference>
<protein>
    <recommendedName>
        <fullName evidence="2">Phage conserved hypothetical protein C-terminal domain-containing protein</fullName>
    </recommendedName>
</protein>
<feature type="compositionally biased region" description="Low complexity" evidence="1">
    <location>
        <begin position="239"/>
        <end position="248"/>
    </location>
</feature>
<feature type="domain" description="Phage conserved hypothetical protein C-terminal" evidence="2">
    <location>
        <begin position="162"/>
        <end position="237"/>
    </location>
</feature>